<dbReference type="EMBL" id="PDKN01000001">
    <property type="protein sequence ID" value="RXJ60530.1"/>
    <property type="molecule type" value="Genomic_DNA"/>
</dbReference>
<feature type="domain" description="S1 motif" evidence="2">
    <location>
        <begin position="148"/>
        <end position="210"/>
    </location>
</feature>
<dbReference type="SUPFAM" id="SSF50249">
    <property type="entry name" value="Nucleic acid-binding proteins"/>
    <property type="match status" value="1"/>
</dbReference>
<dbReference type="Pfam" id="PF17783">
    <property type="entry name" value="WHD_CvfB"/>
    <property type="match status" value="1"/>
</dbReference>
<dbReference type="InterPro" id="IPR036388">
    <property type="entry name" value="WH-like_DNA-bd_sf"/>
</dbReference>
<dbReference type="PIRSF" id="PIRSF012524">
    <property type="entry name" value="YitL_S1"/>
    <property type="match status" value="1"/>
</dbReference>
<sequence>MNEYIKLGEMNQLKIDRVSEPGVYLVSQTQDESVLLPNAYITSKMQIGDILEVFIYTDSEDRLVATTQTPYVKKDEFALLEVVDSSKFGAFMDMGLSKDLLVPKNRQKTPFKVGEKRFVRVIEDEKTNRLIGVEKFASFLKKATGLFEVNDEVEILLFAKTPLGFKVVVNNNYEGMIFHNEIFEMVHVGDKRKAYIKNVREDGKLDIALQQIGSKSNDDAQNKILSYLEQNSGFMEFTSKSDAEDIKKTFGLSKKNFKASLTKLLSLDRIENVQNGVKLKK</sequence>
<evidence type="ECO:0000313" key="4">
    <source>
        <dbReference type="Proteomes" id="UP000290657"/>
    </source>
</evidence>
<dbReference type="InterPro" id="IPR014464">
    <property type="entry name" value="CvfB_fam"/>
</dbReference>
<dbReference type="InterPro" id="IPR039566">
    <property type="entry name" value="CvfB_S1_st"/>
</dbReference>
<gene>
    <name evidence="3" type="ORF">CRV04_00505</name>
</gene>
<comment type="similarity">
    <text evidence="1">Belongs to the CvfB family.</text>
</comment>
<keyword evidence="3" id="KW-0238">DNA-binding</keyword>
<dbReference type="PANTHER" id="PTHR37296:SF1">
    <property type="entry name" value="CONSERVED VIRULENCE FACTOR B"/>
    <property type="match status" value="1"/>
</dbReference>
<evidence type="ECO:0000313" key="3">
    <source>
        <dbReference type="EMBL" id="RXJ60530.1"/>
    </source>
</evidence>
<organism evidence="3 4">
    <name type="scientific">Candidatus Marinarcus aquaticus</name>
    <dbReference type="NCBI Taxonomy" id="2044504"/>
    <lineage>
        <taxon>Bacteria</taxon>
        <taxon>Pseudomonadati</taxon>
        <taxon>Campylobacterota</taxon>
        <taxon>Epsilonproteobacteria</taxon>
        <taxon>Campylobacterales</taxon>
        <taxon>Arcobacteraceae</taxon>
        <taxon>Candidatus Marinarcus</taxon>
    </lineage>
</organism>
<dbReference type="Pfam" id="PF13509">
    <property type="entry name" value="S1_2"/>
    <property type="match status" value="1"/>
</dbReference>
<comment type="caution">
    <text evidence="3">The sequence shown here is derived from an EMBL/GenBank/DDBJ whole genome shotgun (WGS) entry which is preliminary data.</text>
</comment>
<accession>A0A4Q0XSP2</accession>
<dbReference type="InterPro" id="IPR003029">
    <property type="entry name" value="S1_domain"/>
</dbReference>
<reference evidence="3 4" key="1">
    <citation type="submission" date="2017-10" db="EMBL/GenBank/DDBJ databases">
        <title>Genomics of the genus Arcobacter.</title>
        <authorList>
            <person name="Perez-Cataluna A."/>
            <person name="Figueras M.J."/>
        </authorList>
    </citation>
    <scope>NUCLEOTIDE SEQUENCE [LARGE SCALE GENOMIC DNA]</scope>
    <source>
        <strain evidence="3 4">CECT 8987</strain>
    </source>
</reference>
<dbReference type="Proteomes" id="UP000290657">
    <property type="component" value="Unassembled WGS sequence"/>
</dbReference>
<evidence type="ECO:0000259" key="2">
    <source>
        <dbReference type="SMART" id="SM00316"/>
    </source>
</evidence>
<keyword evidence="4" id="KW-1185">Reference proteome</keyword>
<feature type="domain" description="S1 motif" evidence="2">
    <location>
        <begin position="73"/>
        <end position="136"/>
    </location>
</feature>
<dbReference type="InterPro" id="IPR012340">
    <property type="entry name" value="NA-bd_OB-fold"/>
</dbReference>
<dbReference type="OrthoDB" id="9801597at2"/>
<dbReference type="Gene3D" id="2.40.50.140">
    <property type="entry name" value="Nucleic acid-binding proteins"/>
    <property type="match status" value="2"/>
</dbReference>
<proteinExistence type="inferred from homology"/>
<dbReference type="InterPro" id="IPR040764">
    <property type="entry name" value="CvfB_WH"/>
</dbReference>
<dbReference type="PANTHER" id="PTHR37296">
    <property type="entry name" value="CONSERVED VIRULENCE FACTOR B"/>
    <property type="match status" value="1"/>
</dbReference>
<dbReference type="GO" id="GO:0003677">
    <property type="term" value="F:DNA binding"/>
    <property type="evidence" value="ECO:0007669"/>
    <property type="project" value="UniProtKB-KW"/>
</dbReference>
<dbReference type="SMART" id="SM00316">
    <property type="entry name" value="S1"/>
    <property type="match status" value="2"/>
</dbReference>
<dbReference type="RefSeq" id="WP_128994665.1">
    <property type="nucleotide sequence ID" value="NZ_PDKN01000001.1"/>
</dbReference>
<dbReference type="AlphaFoldDB" id="A0A4Q0XSP2"/>
<protein>
    <submittedName>
        <fullName evidence="3">DNA-binding protein</fullName>
    </submittedName>
</protein>
<evidence type="ECO:0000256" key="1">
    <source>
        <dbReference type="PIRNR" id="PIRNR012524"/>
    </source>
</evidence>
<name>A0A4Q0XSP2_9BACT</name>
<dbReference type="Gene3D" id="1.10.10.10">
    <property type="entry name" value="Winged helix-like DNA-binding domain superfamily/Winged helix DNA-binding domain"/>
    <property type="match status" value="1"/>
</dbReference>